<proteinExistence type="predicted"/>
<dbReference type="Proteomes" id="UP000373149">
    <property type="component" value="Unassembled WGS sequence"/>
</dbReference>
<keyword evidence="2 5" id="KW-0503">Monooxygenase</keyword>
<dbReference type="InterPro" id="IPR002938">
    <property type="entry name" value="FAD-bd"/>
</dbReference>
<protein>
    <submittedName>
        <fullName evidence="5">FAD-dependent monooxygenase</fullName>
    </submittedName>
</protein>
<dbReference type="Pfam" id="PF01494">
    <property type="entry name" value="FAD_binding_3"/>
    <property type="match status" value="1"/>
</dbReference>
<dbReference type="SUPFAM" id="SSF51905">
    <property type="entry name" value="FAD/NAD(P)-binding domain"/>
    <property type="match status" value="1"/>
</dbReference>
<reference evidence="5 6" key="1">
    <citation type="submission" date="2019-09" db="EMBL/GenBank/DDBJ databases">
        <authorList>
            <person name="Duangmal K."/>
            <person name="Teo W.F.A."/>
            <person name="Lipun K."/>
        </authorList>
    </citation>
    <scope>NUCLEOTIDE SEQUENCE [LARGE SCALE GENOMIC DNA]</scope>
    <source>
        <strain evidence="5 6">K1PN6</strain>
    </source>
</reference>
<sequence length="411" mass="42536">MGSTRGVAGVARIIVIGGGTAGTAAALALHRAGFDVTVHEAHPDSAEDIGAFLTLATNGLRALAQFDAVSAVTSVGFPLTTLRVLDGTGTELARRPLAGVQDPLLPYRCLRRGELNAALQSEAARRGIDVRHGARLASVEDGPDDVTVRFTDGSTATGDLLIGADGLNSTVRRTIAPAVDPRYSGEHVLYGYTTEAPVAGPTDLFTLIRGSAAAFGYAVSPAGETYWFARVSGDPLSAEDLANGTPARWRDLLLPLLRKDATPAAGMVAATTDSILVTNATEMPPATPWRAGRALLIGDAAHAASPATGQGASMALEDAVVLAKALRDAPDTESALTVYETLRRPRVEHNIITSGRISRGAHSPATVRPGSLGGPGTTAAPVGDDDLVRQLDWDTNLWTMVTDSSPAGDRG</sequence>
<evidence type="ECO:0000256" key="3">
    <source>
        <dbReference type="SAM" id="MobiDB-lite"/>
    </source>
</evidence>
<evidence type="ECO:0000259" key="4">
    <source>
        <dbReference type="Pfam" id="PF01494"/>
    </source>
</evidence>
<evidence type="ECO:0000256" key="2">
    <source>
        <dbReference type="ARBA" id="ARBA00023033"/>
    </source>
</evidence>
<dbReference type="EMBL" id="VMNX01000008">
    <property type="protein sequence ID" value="MPY47990.1"/>
    <property type="molecule type" value="Genomic_DNA"/>
</dbReference>
<dbReference type="PRINTS" id="PR00420">
    <property type="entry name" value="RNGMNOXGNASE"/>
</dbReference>
<evidence type="ECO:0000313" key="6">
    <source>
        <dbReference type="Proteomes" id="UP000373149"/>
    </source>
</evidence>
<dbReference type="InterPro" id="IPR050493">
    <property type="entry name" value="FAD-dep_Monooxygenase_BioMet"/>
</dbReference>
<gene>
    <name evidence="5" type="ORF">FPZ41_05035</name>
</gene>
<dbReference type="AlphaFoldDB" id="A0A5N8WKI7"/>
<dbReference type="PANTHER" id="PTHR13789">
    <property type="entry name" value="MONOOXYGENASE"/>
    <property type="match status" value="1"/>
</dbReference>
<name>A0A5N8WKI7_9ACTN</name>
<organism evidence="5 6">
    <name type="scientific">Streptomyces acidicola</name>
    <dbReference type="NCBI Taxonomy" id="2596892"/>
    <lineage>
        <taxon>Bacteria</taxon>
        <taxon>Bacillati</taxon>
        <taxon>Actinomycetota</taxon>
        <taxon>Actinomycetes</taxon>
        <taxon>Kitasatosporales</taxon>
        <taxon>Streptomycetaceae</taxon>
        <taxon>Streptomyces</taxon>
    </lineage>
</organism>
<keyword evidence="1" id="KW-0560">Oxidoreductase</keyword>
<dbReference type="PANTHER" id="PTHR13789:SF309">
    <property type="entry name" value="PUTATIVE (AFU_ORTHOLOGUE AFUA_6G14510)-RELATED"/>
    <property type="match status" value="1"/>
</dbReference>
<evidence type="ECO:0000313" key="5">
    <source>
        <dbReference type="EMBL" id="MPY47990.1"/>
    </source>
</evidence>
<evidence type="ECO:0000256" key="1">
    <source>
        <dbReference type="ARBA" id="ARBA00023002"/>
    </source>
</evidence>
<keyword evidence="6" id="KW-1185">Reference proteome</keyword>
<dbReference type="GO" id="GO:0004497">
    <property type="term" value="F:monooxygenase activity"/>
    <property type="evidence" value="ECO:0007669"/>
    <property type="project" value="UniProtKB-KW"/>
</dbReference>
<feature type="domain" description="FAD-binding" evidence="4">
    <location>
        <begin position="13"/>
        <end position="350"/>
    </location>
</feature>
<dbReference type="GO" id="GO:0071949">
    <property type="term" value="F:FAD binding"/>
    <property type="evidence" value="ECO:0007669"/>
    <property type="project" value="InterPro"/>
</dbReference>
<dbReference type="InterPro" id="IPR036188">
    <property type="entry name" value="FAD/NAD-bd_sf"/>
</dbReference>
<accession>A0A5N8WKI7</accession>
<feature type="region of interest" description="Disordered" evidence="3">
    <location>
        <begin position="358"/>
        <end position="384"/>
    </location>
</feature>
<dbReference type="Gene3D" id="3.50.50.60">
    <property type="entry name" value="FAD/NAD(P)-binding domain"/>
    <property type="match status" value="1"/>
</dbReference>
<comment type="caution">
    <text evidence="5">The sequence shown here is derived from an EMBL/GenBank/DDBJ whole genome shotgun (WGS) entry which is preliminary data.</text>
</comment>